<dbReference type="InterPro" id="IPR025164">
    <property type="entry name" value="Toastrack_DUF4097"/>
</dbReference>
<organism evidence="3 4">
    <name type="scientific">Hymenobacter crusticola</name>
    <dbReference type="NCBI Taxonomy" id="1770526"/>
    <lineage>
        <taxon>Bacteria</taxon>
        <taxon>Pseudomonadati</taxon>
        <taxon>Bacteroidota</taxon>
        <taxon>Cytophagia</taxon>
        <taxon>Cytophagales</taxon>
        <taxon>Hymenobacteraceae</taxon>
        <taxon>Hymenobacter</taxon>
    </lineage>
</organism>
<feature type="chain" id="PRO_5012806076" description="DUF4097 domain-containing protein" evidence="1">
    <location>
        <begin position="23"/>
        <end position="260"/>
    </location>
</feature>
<keyword evidence="1" id="KW-0732">Signal</keyword>
<feature type="signal peptide" evidence="1">
    <location>
        <begin position="1"/>
        <end position="22"/>
    </location>
</feature>
<gene>
    <name evidence="3" type="ORF">BXP70_02815</name>
</gene>
<dbReference type="AlphaFoldDB" id="A0A243WKH6"/>
<evidence type="ECO:0000256" key="1">
    <source>
        <dbReference type="SAM" id="SignalP"/>
    </source>
</evidence>
<evidence type="ECO:0000313" key="3">
    <source>
        <dbReference type="EMBL" id="OUJ76366.1"/>
    </source>
</evidence>
<evidence type="ECO:0000259" key="2">
    <source>
        <dbReference type="Pfam" id="PF13349"/>
    </source>
</evidence>
<sequence>MKKSVLLAVAGVVLASSSALHAQEYRTKLSGKANKIIIEMQAGDVNIEGTDGDEVVIKGNGYEEPNKRAEGLHPVYNSAVDNTKLGLSVTSTDNTLRIVKASRKDATYTIRVPRRADVSFTQSGWGGGGDLLLQNLNGSVEVAMKNASAKLLNVTGPVVANTVSGDITVRFATLRPEPSSISVVSGDVDVTLPGNSKTTLTMRSISGELYTDLDLNVPKGNGNETMRQVGGQTVSGTLNGGGTPINLKTVSGDVFVRKAK</sequence>
<reference evidence="3 4" key="1">
    <citation type="submission" date="2017-01" db="EMBL/GenBank/DDBJ databases">
        <title>A new Hymenobacter.</title>
        <authorList>
            <person name="Liang Y."/>
            <person name="Feng F."/>
        </authorList>
    </citation>
    <scope>NUCLEOTIDE SEQUENCE [LARGE SCALE GENOMIC DNA]</scope>
    <source>
        <strain evidence="3">MIMBbqt21</strain>
    </source>
</reference>
<dbReference type="EMBL" id="MTSE01000001">
    <property type="protein sequence ID" value="OUJ76366.1"/>
    <property type="molecule type" value="Genomic_DNA"/>
</dbReference>
<dbReference type="RefSeq" id="WP_179197558.1">
    <property type="nucleotide sequence ID" value="NZ_MTSE01000001.1"/>
</dbReference>
<evidence type="ECO:0000313" key="4">
    <source>
        <dbReference type="Proteomes" id="UP000194873"/>
    </source>
</evidence>
<keyword evidence="4" id="KW-1185">Reference proteome</keyword>
<dbReference type="Pfam" id="PF13349">
    <property type="entry name" value="DUF4097"/>
    <property type="match status" value="1"/>
</dbReference>
<feature type="domain" description="DUF4097" evidence="2">
    <location>
        <begin position="139"/>
        <end position="256"/>
    </location>
</feature>
<proteinExistence type="predicted"/>
<name>A0A243WKH6_9BACT</name>
<comment type="caution">
    <text evidence="3">The sequence shown here is derived from an EMBL/GenBank/DDBJ whole genome shotgun (WGS) entry which is preliminary data.</text>
</comment>
<dbReference type="Proteomes" id="UP000194873">
    <property type="component" value="Unassembled WGS sequence"/>
</dbReference>
<accession>A0A243WKH6</accession>
<protein>
    <recommendedName>
        <fullName evidence="2">DUF4097 domain-containing protein</fullName>
    </recommendedName>
</protein>